<organism evidence="3 5">
    <name type="scientific">Ruminococcus bicirculans</name>
    <name type="common">ex Wegman et al. 2014</name>
    <dbReference type="NCBI Taxonomy" id="1160721"/>
    <lineage>
        <taxon>Bacteria</taxon>
        <taxon>Bacillati</taxon>
        <taxon>Bacillota</taxon>
        <taxon>Clostridia</taxon>
        <taxon>Eubacteriales</taxon>
        <taxon>Oscillospiraceae</taxon>
        <taxon>Ruminococcus</taxon>
    </lineage>
</organism>
<keyword evidence="1" id="KW-1133">Transmembrane helix</keyword>
<dbReference type="AlphaFoldDB" id="A0AAW5KNU8"/>
<dbReference type="Proteomes" id="UP001206236">
    <property type="component" value="Unassembled WGS sequence"/>
</dbReference>
<name>A0AAW5KNU8_9FIRM</name>
<protein>
    <submittedName>
        <fullName evidence="3">Uncharacterized protein</fullName>
    </submittedName>
</protein>
<evidence type="ECO:0000313" key="5">
    <source>
        <dbReference type="Proteomes" id="UP001206236"/>
    </source>
</evidence>
<keyword evidence="4" id="KW-1185">Reference proteome</keyword>
<reference evidence="3" key="2">
    <citation type="submission" date="2022-06" db="EMBL/GenBank/DDBJ databases">
        <title>Isolation of gut microbiota from human fecal samples.</title>
        <authorList>
            <person name="Pamer E.G."/>
            <person name="Barat B."/>
            <person name="Waligurski E."/>
            <person name="Medina S."/>
            <person name="Paddock L."/>
            <person name="Mostad J."/>
        </authorList>
    </citation>
    <scope>NUCLEOTIDE SEQUENCE</scope>
    <source>
        <strain evidence="3">DFI.5.57</strain>
    </source>
</reference>
<reference evidence="2 4" key="1">
    <citation type="journal article" date="2014" name="Int. J. Syst. Evol. Microbiol.">
        <title>Complete genome of a new Firmicutes species belonging to the dominant human colonic microbiota ('Ruminococcus bicirculans') reveals two chromosomes and a selective capacity to utilize plant glucans.</title>
        <authorList>
            <consortium name="NISC Comparative Sequencing Program"/>
            <person name="Wegmann U."/>
            <person name="Louis P."/>
            <person name="Goesmann A."/>
            <person name="Henrissat B."/>
            <person name="Duncan S.H."/>
            <person name="Flint H.J."/>
        </authorList>
    </citation>
    <scope>NUCLEOTIDE SEQUENCE [LARGE SCALE GENOMIC DNA]</scope>
    <source>
        <strain evidence="2 4">80/3</strain>
    </source>
</reference>
<dbReference type="EMBL" id="HF545616">
    <property type="protein sequence ID" value="CCO03934.1"/>
    <property type="molecule type" value="Genomic_DNA"/>
</dbReference>
<evidence type="ECO:0000313" key="3">
    <source>
        <dbReference type="EMBL" id="MCQ5152957.1"/>
    </source>
</evidence>
<dbReference type="EMBL" id="JANGCN010000011">
    <property type="protein sequence ID" value="MCQ5152957.1"/>
    <property type="molecule type" value="Genomic_DNA"/>
</dbReference>
<dbReference type="RefSeq" id="WP_038670384.1">
    <property type="nucleotide sequence ID" value="NZ_DAWBBB010000012.1"/>
</dbReference>
<evidence type="ECO:0000313" key="2">
    <source>
        <dbReference type="EMBL" id="CCO03934.1"/>
    </source>
</evidence>
<gene>
    <name evidence="3" type="ORF">NE632_06510</name>
    <name evidence="2" type="ORF">RBI_I00201</name>
</gene>
<keyword evidence="1" id="KW-0472">Membrane</keyword>
<sequence length="177" mass="20670">MKKYNVLTKINTFLLIFILLLLFVNRYYELFSDHISVLLLCTYLSYLVIALMIVKLIKYQKGALSKIEIFGLLIIAVIISFVGRDMFSDWKNHIIYSSDDISVIARVNRTMFGNRCDICICRNGAVMKKVDEPLALQSDYDPIEKHYYEVLEDEQELTIRVKCSEDSSRYEEVTIEI</sequence>
<keyword evidence="1" id="KW-0812">Transmembrane</keyword>
<accession>A0AAW5KNU8</accession>
<feature type="transmembrane region" description="Helical" evidence="1">
    <location>
        <begin position="12"/>
        <end position="28"/>
    </location>
</feature>
<feature type="transmembrane region" description="Helical" evidence="1">
    <location>
        <begin position="69"/>
        <end position="87"/>
    </location>
</feature>
<evidence type="ECO:0000256" key="1">
    <source>
        <dbReference type="SAM" id="Phobius"/>
    </source>
</evidence>
<dbReference type="KEGG" id="rus:RBI_I00201"/>
<evidence type="ECO:0000313" key="4">
    <source>
        <dbReference type="Proteomes" id="UP000027600"/>
    </source>
</evidence>
<proteinExistence type="predicted"/>
<dbReference type="Proteomes" id="UP000027600">
    <property type="component" value="Chromosome I"/>
</dbReference>
<feature type="transmembrane region" description="Helical" evidence="1">
    <location>
        <begin position="34"/>
        <end position="57"/>
    </location>
</feature>